<keyword evidence="2" id="KW-0614">Plasmid</keyword>
<accession>A0A2S2C7G8</accession>
<evidence type="ECO:0000313" key="3">
    <source>
        <dbReference type="Proteomes" id="UP000245711"/>
    </source>
</evidence>
<dbReference type="InterPro" id="IPR036163">
    <property type="entry name" value="HMA_dom_sf"/>
</dbReference>
<name>A0A2S2C7G8_9NOCA</name>
<dbReference type="Proteomes" id="UP000245711">
    <property type="component" value="Plasmid pRB29"/>
</dbReference>
<dbReference type="InterPro" id="IPR006121">
    <property type="entry name" value="HMA_dom"/>
</dbReference>
<feature type="domain" description="HMA" evidence="1">
    <location>
        <begin position="6"/>
        <end position="32"/>
    </location>
</feature>
<dbReference type="Pfam" id="PF00403">
    <property type="entry name" value="HMA"/>
    <property type="match status" value="1"/>
</dbReference>
<dbReference type="AlphaFoldDB" id="A0A2S2C7G8"/>
<geneLocation type="plasmid" evidence="3">
    <name>prb29</name>
</geneLocation>
<dbReference type="GO" id="GO:0046872">
    <property type="term" value="F:metal ion binding"/>
    <property type="evidence" value="ECO:0007669"/>
    <property type="project" value="InterPro"/>
</dbReference>
<dbReference type="OrthoDB" id="9813965at2"/>
<dbReference type="EMBL" id="CP021356">
    <property type="protein sequence ID" value="AWK76809.1"/>
    <property type="molecule type" value="Genomic_DNA"/>
</dbReference>
<dbReference type="SUPFAM" id="SSF55008">
    <property type="entry name" value="HMA, heavy metal-associated domain"/>
    <property type="match status" value="1"/>
</dbReference>
<evidence type="ECO:0000259" key="1">
    <source>
        <dbReference type="Pfam" id="PF00403"/>
    </source>
</evidence>
<gene>
    <name evidence="2" type="ORF">CBI38_35975</name>
</gene>
<proteinExistence type="predicted"/>
<protein>
    <submittedName>
        <fullName evidence="2">Heavy metal transporter</fullName>
    </submittedName>
</protein>
<dbReference type="RefSeq" id="WP_109336227.1">
    <property type="nucleotide sequence ID" value="NZ_CP021356.1"/>
</dbReference>
<organism evidence="2 3">
    <name type="scientific">Rhodococcus oxybenzonivorans</name>
    <dbReference type="NCBI Taxonomy" id="1990687"/>
    <lineage>
        <taxon>Bacteria</taxon>
        <taxon>Bacillati</taxon>
        <taxon>Actinomycetota</taxon>
        <taxon>Actinomycetes</taxon>
        <taxon>Mycobacteriales</taxon>
        <taxon>Nocardiaceae</taxon>
        <taxon>Rhodococcus</taxon>
    </lineage>
</organism>
<keyword evidence="3" id="KW-1185">Reference proteome</keyword>
<dbReference type="Gene3D" id="3.30.70.100">
    <property type="match status" value="1"/>
</dbReference>
<reference evidence="2 3" key="1">
    <citation type="submission" date="2017-05" db="EMBL/GenBank/DDBJ databases">
        <title>Isolation of Rhodococcus sp. S2-17 biodegrading of BP-3.</title>
        <authorList>
            <person name="Lee Y."/>
            <person name="Kim K.H."/>
            <person name="Chun B.H."/>
            <person name="Jung H.S."/>
            <person name="Jeon C.O."/>
        </authorList>
    </citation>
    <scope>NUCLEOTIDE SEQUENCE [LARGE SCALE GENOMIC DNA]</scope>
    <source>
        <strain evidence="2 3">S2-17</strain>
        <plasmid evidence="3">prb29</plasmid>
    </source>
</reference>
<evidence type="ECO:0000313" key="2">
    <source>
        <dbReference type="EMBL" id="AWK76809.1"/>
    </source>
</evidence>
<dbReference type="KEGG" id="roz:CBI38_35975"/>
<sequence length="72" mass="7874">MSTTHTFRVEGMHCGSCALLIDDALDDLPGVRHTWTTKGCTVVALDLHHHSPTDVVDTIDSTRLSRLSNDVT</sequence>